<dbReference type="Proteomes" id="UP000008631">
    <property type="component" value="Chromosome"/>
</dbReference>
<dbReference type="InterPro" id="IPR018204">
    <property type="entry name" value="Trp_synthase_alpha_AS"/>
</dbReference>
<feature type="active site" description="Proton acceptor" evidence="9">
    <location>
        <position position="73"/>
    </location>
</feature>
<dbReference type="CDD" id="cd04724">
    <property type="entry name" value="Tryptophan_synthase_alpha"/>
    <property type="match status" value="1"/>
</dbReference>
<dbReference type="PROSITE" id="PS00167">
    <property type="entry name" value="TRP_SYNTHASE_ALPHA"/>
    <property type="match status" value="1"/>
</dbReference>
<comment type="pathway">
    <text evidence="2 9">Amino-acid biosynthesis; L-tryptophan biosynthesis; L-tryptophan from chorismate: step 5/5.</text>
</comment>
<evidence type="ECO:0000256" key="10">
    <source>
        <dbReference type="RuleBase" id="RU003662"/>
    </source>
</evidence>
<reference evidence="11 12" key="1">
    <citation type="journal article" date="2011" name="Stand. Genomic Sci.">
        <title>Complete genome sequence of Isosphaera pallida type strain (IS1B).</title>
        <authorList>
            <consortium name="US DOE Joint Genome Institute (JGI-PGF)"/>
            <person name="Goker M."/>
            <person name="Cleland D."/>
            <person name="Saunders E."/>
            <person name="Lapidus A."/>
            <person name="Nolan M."/>
            <person name="Lucas S."/>
            <person name="Hammon N."/>
            <person name="Deshpande S."/>
            <person name="Cheng J.F."/>
            <person name="Tapia R."/>
            <person name="Han C."/>
            <person name="Goodwin L."/>
            <person name="Pitluck S."/>
            <person name="Liolios K."/>
            <person name="Pagani I."/>
            <person name="Ivanova N."/>
            <person name="Mavromatis K."/>
            <person name="Pati A."/>
            <person name="Chen A."/>
            <person name="Palaniappan K."/>
            <person name="Land M."/>
            <person name="Hauser L."/>
            <person name="Chang Y.J."/>
            <person name="Jeffries C.D."/>
            <person name="Detter J.C."/>
            <person name="Beck B."/>
            <person name="Woyke T."/>
            <person name="Bristow J."/>
            <person name="Eisen J.A."/>
            <person name="Markowitz V."/>
            <person name="Hugenholtz P."/>
            <person name="Kyrpides N.C."/>
            <person name="Klenk H.P."/>
        </authorList>
    </citation>
    <scope>NUCLEOTIDE SEQUENCE [LARGE SCALE GENOMIC DNA]</scope>
    <source>
        <strain evidence="12">ATCC 43644 / DSM 9630 / IS1B</strain>
    </source>
</reference>
<dbReference type="OrthoDB" id="9804578at2"/>
<evidence type="ECO:0000256" key="1">
    <source>
        <dbReference type="ARBA" id="ARBA00003365"/>
    </source>
</evidence>
<evidence type="ECO:0000256" key="8">
    <source>
        <dbReference type="ARBA" id="ARBA00049047"/>
    </source>
</evidence>
<name>E8R111_ISOPI</name>
<dbReference type="NCBIfam" id="TIGR00262">
    <property type="entry name" value="trpA"/>
    <property type="match status" value="1"/>
</dbReference>
<dbReference type="HAMAP" id="MF_00131">
    <property type="entry name" value="Trp_synth_alpha"/>
    <property type="match status" value="1"/>
</dbReference>
<dbReference type="FunCoup" id="E8R111">
    <property type="interactions" value="472"/>
</dbReference>
<evidence type="ECO:0000256" key="7">
    <source>
        <dbReference type="ARBA" id="ARBA00023239"/>
    </source>
</evidence>
<keyword evidence="7 9" id="KW-0456">Lyase</keyword>
<evidence type="ECO:0000256" key="6">
    <source>
        <dbReference type="ARBA" id="ARBA00023141"/>
    </source>
</evidence>
<dbReference type="InParanoid" id="E8R111"/>
<keyword evidence="5 9" id="KW-0822">Tryptophan biosynthesis</keyword>
<comment type="catalytic activity">
    <reaction evidence="8 9">
        <text>(1S,2R)-1-C-(indol-3-yl)glycerol 3-phosphate + L-serine = D-glyceraldehyde 3-phosphate + L-tryptophan + H2O</text>
        <dbReference type="Rhea" id="RHEA:10532"/>
        <dbReference type="ChEBI" id="CHEBI:15377"/>
        <dbReference type="ChEBI" id="CHEBI:33384"/>
        <dbReference type="ChEBI" id="CHEBI:57912"/>
        <dbReference type="ChEBI" id="CHEBI:58866"/>
        <dbReference type="ChEBI" id="CHEBI:59776"/>
        <dbReference type="EC" id="4.2.1.20"/>
    </reaction>
</comment>
<protein>
    <recommendedName>
        <fullName evidence="9">Tryptophan synthase alpha chain</fullName>
        <ecNumber evidence="9">4.2.1.20</ecNumber>
    </recommendedName>
</protein>
<evidence type="ECO:0000256" key="5">
    <source>
        <dbReference type="ARBA" id="ARBA00022822"/>
    </source>
</evidence>
<dbReference type="STRING" id="575540.Isop_2796"/>
<proteinExistence type="inferred from homology"/>
<evidence type="ECO:0000313" key="12">
    <source>
        <dbReference type="Proteomes" id="UP000008631"/>
    </source>
</evidence>
<dbReference type="EC" id="4.2.1.20" evidence="9"/>
<sequence length="287" mass="30438">MSVSFSSAPTATTAHGRIAALFDRLRNRRPALMPFVTAGDPNLETTAALLRVLGDRGADLIELGIPYSDPIADGPVIAASYTRALKSGTRLDRILNMVRVLRSEGVATPMVAMSSYSIIYRREPERFLADAHAAGLDGLIAPDLPVEEAESLLNKARAVGLDLIQLVTPTTPHERAARIVASCSGFVYYVSVAGTTGERHELPPDLLENVARLRSLTTLPICVGFGIGRPDQIAAIGTSADGLIVGSALVRRLAEAHDRAAGMAPLVEEIGDFVATLAQALPRNPQS</sequence>
<organism evidence="11 12">
    <name type="scientific">Isosphaera pallida (strain ATCC 43644 / DSM 9630 / IS1B)</name>
    <dbReference type="NCBI Taxonomy" id="575540"/>
    <lineage>
        <taxon>Bacteria</taxon>
        <taxon>Pseudomonadati</taxon>
        <taxon>Planctomycetota</taxon>
        <taxon>Planctomycetia</taxon>
        <taxon>Isosphaerales</taxon>
        <taxon>Isosphaeraceae</taxon>
        <taxon>Isosphaera</taxon>
    </lineage>
</organism>
<dbReference type="InterPro" id="IPR002028">
    <property type="entry name" value="Trp_synthase_suA"/>
</dbReference>
<dbReference type="AlphaFoldDB" id="E8R111"/>
<dbReference type="KEGG" id="ipa:Isop_2796"/>
<dbReference type="InterPro" id="IPR013785">
    <property type="entry name" value="Aldolase_TIM"/>
</dbReference>
<comment type="subunit">
    <text evidence="3 9">Tetramer of two alpha and two beta chains.</text>
</comment>
<feature type="active site" description="Proton acceptor" evidence="9">
    <location>
        <position position="62"/>
    </location>
</feature>
<dbReference type="Pfam" id="PF00290">
    <property type="entry name" value="Trp_syntA"/>
    <property type="match status" value="1"/>
</dbReference>
<accession>E8R111</accession>
<dbReference type="HOGENOM" id="CLU_016734_0_0_0"/>
<comment type="function">
    <text evidence="1 9">The alpha subunit is responsible for the aldol cleavage of indoleglycerol phosphate to indole and glyceraldehyde 3-phosphate.</text>
</comment>
<dbReference type="RefSeq" id="WP_013565650.1">
    <property type="nucleotide sequence ID" value="NC_014962.1"/>
</dbReference>
<evidence type="ECO:0000256" key="2">
    <source>
        <dbReference type="ARBA" id="ARBA00004733"/>
    </source>
</evidence>
<evidence type="ECO:0000313" key="11">
    <source>
        <dbReference type="EMBL" id="ADV63362.1"/>
    </source>
</evidence>
<dbReference type="FunFam" id="3.20.20.70:FF:000037">
    <property type="entry name" value="Tryptophan synthase alpha chain"/>
    <property type="match status" value="1"/>
</dbReference>
<dbReference type="GO" id="GO:0004834">
    <property type="term" value="F:tryptophan synthase activity"/>
    <property type="evidence" value="ECO:0007669"/>
    <property type="project" value="UniProtKB-UniRule"/>
</dbReference>
<evidence type="ECO:0000256" key="9">
    <source>
        <dbReference type="HAMAP-Rule" id="MF_00131"/>
    </source>
</evidence>
<comment type="similarity">
    <text evidence="9 10">Belongs to the TrpA family.</text>
</comment>
<dbReference type="PANTHER" id="PTHR43406">
    <property type="entry name" value="TRYPTOPHAN SYNTHASE, ALPHA CHAIN"/>
    <property type="match status" value="1"/>
</dbReference>
<dbReference type="eggNOG" id="COG0159">
    <property type="taxonomic scope" value="Bacteria"/>
</dbReference>
<dbReference type="SUPFAM" id="SSF51366">
    <property type="entry name" value="Ribulose-phoshate binding barrel"/>
    <property type="match status" value="1"/>
</dbReference>
<dbReference type="EMBL" id="CP002353">
    <property type="protein sequence ID" value="ADV63362.1"/>
    <property type="molecule type" value="Genomic_DNA"/>
</dbReference>
<dbReference type="InterPro" id="IPR011060">
    <property type="entry name" value="RibuloseP-bd_barrel"/>
</dbReference>
<keyword evidence="12" id="KW-1185">Reference proteome</keyword>
<keyword evidence="6 9" id="KW-0057">Aromatic amino acid biosynthesis</keyword>
<gene>
    <name evidence="9" type="primary">trpA</name>
    <name evidence="11" type="ordered locus">Isop_2796</name>
</gene>
<evidence type="ECO:0000256" key="4">
    <source>
        <dbReference type="ARBA" id="ARBA00022605"/>
    </source>
</evidence>
<keyword evidence="4 9" id="KW-0028">Amino-acid biosynthesis</keyword>
<dbReference type="Gene3D" id="3.20.20.70">
    <property type="entry name" value="Aldolase class I"/>
    <property type="match status" value="1"/>
</dbReference>
<dbReference type="PANTHER" id="PTHR43406:SF1">
    <property type="entry name" value="TRYPTOPHAN SYNTHASE ALPHA CHAIN, CHLOROPLASTIC"/>
    <property type="match status" value="1"/>
</dbReference>
<evidence type="ECO:0000256" key="3">
    <source>
        <dbReference type="ARBA" id="ARBA00011270"/>
    </source>
</evidence>
<dbReference type="GO" id="GO:0005829">
    <property type="term" value="C:cytosol"/>
    <property type="evidence" value="ECO:0007669"/>
    <property type="project" value="TreeGrafter"/>
</dbReference>
<dbReference type="UniPathway" id="UPA00035">
    <property type="reaction ID" value="UER00044"/>
</dbReference>